<dbReference type="PANTHER" id="PTHR18945">
    <property type="entry name" value="NEUROTRANSMITTER GATED ION CHANNEL"/>
    <property type="match status" value="1"/>
</dbReference>
<keyword evidence="15 17" id="KW-0407">Ion channel</keyword>
<dbReference type="GO" id="GO:0045211">
    <property type="term" value="C:postsynaptic membrane"/>
    <property type="evidence" value="ECO:0007669"/>
    <property type="project" value="UniProtKB-SubCell"/>
</dbReference>
<dbReference type="InterPro" id="IPR038050">
    <property type="entry name" value="Neuro_actylchol_rec"/>
</dbReference>
<dbReference type="InterPro" id="IPR036734">
    <property type="entry name" value="Neur_chan_lig-bd_sf"/>
</dbReference>
<comment type="subcellular location">
    <subcellularLocation>
        <location evidence="16">Postsynaptic cell membrane</location>
        <topology evidence="16">Multi-pass membrane protein</topology>
    </subcellularLocation>
</comment>
<evidence type="ECO:0000259" key="18">
    <source>
        <dbReference type="Pfam" id="PF02931"/>
    </source>
</evidence>
<evidence type="ECO:0000256" key="12">
    <source>
        <dbReference type="ARBA" id="ARBA00023180"/>
    </source>
</evidence>
<feature type="domain" description="Neurotransmitter-gated ion-channel transmembrane" evidence="19">
    <location>
        <begin position="246"/>
        <end position="532"/>
    </location>
</feature>
<dbReference type="SUPFAM" id="SSF63712">
    <property type="entry name" value="Nicotinic receptor ligand binding domain-like"/>
    <property type="match status" value="1"/>
</dbReference>
<keyword evidence="12" id="KW-0325">Glycoprotein</keyword>
<evidence type="ECO:0000256" key="14">
    <source>
        <dbReference type="ARBA" id="ARBA00023286"/>
    </source>
</evidence>
<dbReference type="Proteomes" id="UP001652582">
    <property type="component" value="Chromosome 12"/>
</dbReference>
<comment type="function">
    <text evidence="1">After binding acetylcholine, the AChR responds by an extensive change in conformation that affects all subunits and leads to opening of an ion-conducting channel across the plasma membrane.</text>
</comment>
<evidence type="ECO:0000259" key="19">
    <source>
        <dbReference type="Pfam" id="PF02932"/>
    </source>
</evidence>
<dbReference type="GO" id="GO:0022848">
    <property type="term" value="F:acetylcholine-gated monoatomic cation-selective channel activity"/>
    <property type="evidence" value="ECO:0007669"/>
    <property type="project" value="InterPro"/>
</dbReference>
<dbReference type="SUPFAM" id="SSF90112">
    <property type="entry name" value="Neurotransmitter-gated ion-channel transmembrane pore"/>
    <property type="match status" value="1"/>
</dbReference>
<keyword evidence="7" id="KW-0770">Synapse</keyword>
<evidence type="ECO:0000256" key="5">
    <source>
        <dbReference type="ARBA" id="ARBA00022692"/>
    </source>
</evidence>
<keyword evidence="13" id="KW-0628">Postsynaptic cell membrane</keyword>
<evidence type="ECO:0000256" key="15">
    <source>
        <dbReference type="ARBA" id="ARBA00023303"/>
    </source>
</evidence>
<evidence type="ECO:0000313" key="21">
    <source>
        <dbReference type="RefSeq" id="XP_023944961.2"/>
    </source>
</evidence>
<dbReference type="InterPro" id="IPR006202">
    <property type="entry name" value="Neur_chan_lig-bd"/>
</dbReference>
<evidence type="ECO:0000256" key="8">
    <source>
        <dbReference type="ARBA" id="ARBA00023065"/>
    </source>
</evidence>
<evidence type="ECO:0000256" key="1">
    <source>
        <dbReference type="ARBA" id="ARBA00003328"/>
    </source>
</evidence>
<dbReference type="Gene3D" id="1.20.58.390">
    <property type="entry name" value="Neurotransmitter-gated ion-channel transmembrane domain"/>
    <property type="match status" value="2"/>
</dbReference>
<evidence type="ECO:0000256" key="11">
    <source>
        <dbReference type="ARBA" id="ARBA00023170"/>
    </source>
</evidence>
<evidence type="ECO:0000256" key="17">
    <source>
        <dbReference type="RuleBase" id="RU000687"/>
    </source>
</evidence>
<evidence type="ECO:0000256" key="10">
    <source>
        <dbReference type="ARBA" id="ARBA00023157"/>
    </source>
</evidence>
<keyword evidence="4" id="KW-1003">Cell membrane</keyword>
<dbReference type="GO" id="GO:0004888">
    <property type="term" value="F:transmembrane signaling receptor activity"/>
    <property type="evidence" value="ECO:0007669"/>
    <property type="project" value="InterPro"/>
</dbReference>
<dbReference type="InterPro" id="IPR036719">
    <property type="entry name" value="Neuro-gated_channel_TM_sf"/>
</dbReference>
<dbReference type="GeneID" id="112050831"/>
<dbReference type="CDD" id="cd19064">
    <property type="entry name" value="LGIC_TM_nAChR"/>
    <property type="match status" value="1"/>
</dbReference>
<dbReference type="InterPro" id="IPR018000">
    <property type="entry name" value="Neurotransmitter_ion_chnl_CS"/>
</dbReference>
<dbReference type="PRINTS" id="PR00254">
    <property type="entry name" value="NICOTINICR"/>
</dbReference>
<keyword evidence="9 17" id="KW-0472">Membrane</keyword>
<dbReference type="AlphaFoldDB" id="A0A6J1NP46"/>
<keyword evidence="10" id="KW-1015">Disulfide bond</keyword>
<name>A0A6J1NP46_BICAN</name>
<keyword evidence="17" id="KW-0732">Signal</keyword>
<keyword evidence="20" id="KW-1185">Reference proteome</keyword>
<dbReference type="CDD" id="cd19031">
    <property type="entry name" value="LGIC_ECD_nAChR_proto_alpha-like"/>
    <property type="match status" value="1"/>
</dbReference>
<dbReference type="KEGG" id="bany:112050831"/>
<evidence type="ECO:0000256" key="16">
    <source>
        <dbReference type="ARBA" id="ARBA00034104"/>
    </source>
</evidence>
<feature type="domain" description="Neurotransmitter-gated ion-channel ligand-binding" evidence="18">
    <location>
        <begin position="25"/>
        <end position="239"/>
    </location>
</feature>
<reference evidence="21" key="1">
    <citation type="submission" date="2025-08" db="UniProtKB">
        <authorList>
            <consortium name="RefSeq"/>
        </authorList>
    </citation>
    <scope>IDENTIFICATION</scope>
</reference>
<feature type="transmembrane region" description="Helical" evidence="17">
    <location>
        <begin position="516"/>
        <end position="536"/>
    </location>
</feature>
<dbReference type="InterPro" id="IPR006029">
    <property type="entry name" value="Neurotrans-gated_channel_TM"/>
</dbReference>
<sequence length="565" mass="63836">MAALVWWLAACCLVRAVAAGNPDAKRLYDDLLSNYNKLVRPVVNTTDVLRVCIKLKLSQLIDVNLKNQIMTTNLWVEQSWYDYKLRWEPREYGGVHMLHVPSDHIWRPDIVLYNNADGNFEVTLATKATIYHQGLVEWKPPAIYKSSCEIDVEYFPFDEQTCVLKFGSWTYDGFKVDLRHMDEQAGSNVVSVGVDLSEFYMSVEWDILEVPAVRNEKFYTCCDEPYLDITFNITMRRKTLFYTVNIIIPCMGISFLTVLTFYLPSDSGEKVTLSISILISLHVFFLLVVEIIPPTSLVVPLLGKYLIFAMILVSISICVTVVVLNVHFRSPQTHRMAPWVKRVFIHILPRLLFMKRPQYKFDTTRSRFTTCGVVVRCGGAARPLYPYRLASADDDCCAPGAWPPPAAPTRPLTRSPSKEDLTHTTYVQSGLGDSNRFGGSCVVHGSSEGGALPVPEEEALSPVPEPPQGFSHSSCPPEVHRTCFCVRFIAEHTRMLEDSTKVKEDWKYVAMVLDRLFLWIFTLAVLVGTAGIILQAPTLYDDRVPIDKAFNQIATSTLVRCPPPS</sequence>
<feature type="transmembrane region" description="Helical" evidence="17">
    <location>
        <begin position="240"/>
        <end position="263"/>
    </location>
</feature>
<keyword evidence="14" id="KW-1071">Ligand-gated ion channel</keyword>
<dbReference type="OrthoDB" id="5975154at2759"/>
<feature type="transmembrane region" description="Helical" evidence="17">
    <location>
        <begin position="275"/>
        <end position="293"/>
    </location>
</feature>
<dbReference type="Pfam" id="PF02932">
    <property type="entry name" value="Neur_chan_memb"/>
    <property type="match status" value="1"/>
</dbReference>
<keyword evidence="5 17" id="KW-0812">Transmembrane</keyword>
<keyword evidence="6 17" id="KW-1133">Transmembrane helix</keyword>
<feature type="signal peptide" evidence="17">
    <location>
        <begin position="1"/>
        <end position="19"/>
    </location>
</feature>
<dbReference type="PROSITE" id="PS00236">
    <property type="entry name" value="NEUROTR_ION_CHANNEL"/>
    <property type="match status" value="1"/>
</dbReference>
<dbReference type="PRINTS" id="PR00252">
    <property type="entry name" value="NRIONCHANNEL"/>
</dbReference>
<dbReference type="Gene3D" id="2.70.170.10">
    <property type="entry name" value="Neurotransmitter-gated ion-channel ligand-binding domain"/>
    <property type="match status" value="1"/>
</dbReference>
<evidence type="ECO:0000256" key="3">
    <source>
        <dbReference type="ARBA" id="ARBA00022448"/>
    </source>
</evidence>
<feature type="chain" id="PRO_5044980367" evidence="17">
    <location>
        <begin position="20"/>
        <end position="565"/>
    </location>
</feature>
<keyword evidence="11" id="KW-0675">Receptor</keyword>
<dbReference type="Pfam" id="PF02931">
    <property type="entry name" value="Neur_chan_LBD"/>
    <property type="match status" value="1"/>
</dbReference>
<evidence type="ECO:0000256" key="9">
    <source>
        <dbReference type="ARBA" id="ARBA00023136"/>
    </source>
</evidence>
<accession>A0A6J1NP46</accession>
<organism evidence="20 21">
    <name type="scientific">Bicyclus anynana</name>
    <name type="common">Squinting bush brown butterfly</name>
    <dbReference type="NCBI Taxonomy" id="110368"/>
    <lineage>
        <taxon>Eukaryota</taxon>
        <taxon>Metazoa</taxon>
        <taxon>Ecdysozoa</taxon>
        <taxon>Arthropoda</taxon>
        <taxon>Hexapoda</taxon>
        <taxon>Insecta</taxon>
        <taxon>Pterygota</taxon>
        <taxon>Neoptera</taxon>
        <taxon>Endopterygota</taxon>
        <taxon>Lepidoptera</taxon>
        <taxon>Glossata</taxon>
        <taxon>Ditrysia</taxon>
        <taxon>Papilionoidea</taxon>
        <taxon>Nymphalidae</taxon>
        <taxon>Satyrinae</taxon>
        <taxon>Satyrini</taxon>
        <taxon>Mycalesina</taxon>
        <taxon>Bicyclus</taxon>
    </lineage>
</organism>
<dbReference type="NCBIfam" id="TIGR00860">
    <property type="entry name" value="LIC"/>
    <property type="match status" value="1"/>
</dbReference>
<dbReference type="InterPro" id="IPR002394">
    <property type="entry name" value="Nicotinic_acetylcholine_rcpt"/>
</dbReference>
<keyword evidence="3 17" id="KW-0813">Transport</keyword>
<evidence type="ECO:0000256" key="7">
    <source>
        <dbReference type="ARBA" id="ARBA00023018"/>
    </source>
</evidence>
<gene>
    <name evidence="21" type="primary">LOC112050831</name>
</gene>
<evidence type="ECO:0000256" key="6">
    <source>
        <dbReference type="ARBA" id="ARBA00022989"/>
    </source>
</evidence>
<feature type="transmembrane region" description="Helical" evidence="17">
    <location>
        <begin position="305"/>
        <end position="326"/>
    </location>
</feature>
<evidence type="ECO:0000256" key="2">
    <source>
        <dbReference type="ARBA" id="ARBA00009237"/>
    </source>
</evidence>
<dbReference type="InterPro" id="IPR006201">
    <property type="entry name" value="Neur_channel"/>
</dbReference>
<keyword evidence="8 17" id="KW-0406">Ion transport</keyword>
<comment type="similarity">
    <text evidence="2">Belongs to the ligand-gated ion channel (TC 1.A.9) family. Acetylcholine receptor (TC 1.A.9.1) subfamily.</text>
</comment>
<evidence type="ECO:0000256" key="4">
    <source>
        <dbReference type="ARBA" id="ARBA00022475"/>
    </source>
</evidence>
<evidence type="ECO:0000256" key="13">
    <source>
        <dbReference type="ARBA" id="ARBA00023257"/>
    </source>
</evidence>
<evidence type="ECO:0000313" key="20">
    <source>
        <dbReference type="Proteomes" id="UP001652582"/>
    </source>
</evidence>
<dbReference type="GO" id="GO:0007271">
    <property type="term" value="P:synaptic transmission, cholinergic"/>
    <property type="evidence" value="ECO:0007669"/>
    <property type="project" value="UniProtKB-ARBA"/>
</dbReference>
<dbReference type="RefSeq" id="XP_023944961.2">
    <property type="nucleotide sequence ID" value="XM_024089193.2"/>
</dbReference>
<proteinExistence type="inferred from homology"/>
<protein>
    <submittedName>
        <fullName evidence="21">Acetylcholine receptor subunit alpha-like</fullName>
    </submittedName>
</protein>